<name>A0A1X7JVT6_9SPHI</name>
<proteinExistence type="predicted"/>
<gene>
    <name evidence="1" type="ORF">SAMN05660862_2268</name>
</gene>
<sequence length="58" mass="6760">MKNNLYKFTNEELKHINDLSCEIKNAMNNSDKGQIVKILTRIQIDDDKIQKVLLKIDA</sequence>
<dbReference type="Proteomes" id="UP000192980">
    <property type="component" value="Unassembled WGS sequence"/>
</dbReference>
<protein>
    <submittedName>
        <fullName evidence="1">Uncharacterized protein</fullName>
    </submittedName>
</protein>
<accession>A0A1X7JVT6</accession>
<dbReference type="RefSeq" id="WP_159451837.1">
    <property type="nucleotide sequence ID" value="NZ_FXAU01000003.1"/>
</dbReference>
<dbReference type="STRING" id="561061.SAMN05660862_2268"/>
<dbReference type="AlphaFoldDB" id="A0A1X7JVT6"/>
<evidence type="ECO:0000313" key="1">
    <source>
        <dbReference type="EMBL" id="SMG32542.1"/>
    </source>
</evidence>
<evidence type="ECO:0000313" key="2">
    <source>
        <dbReference type="Proteomes" id="UP000192980"/>
    </source>
</evidence>
<keyword evidence="2" id="KW-1185">Reference proteome</keyword>
<organism evidence="1 2">
    <name type="scientific">Sphingobacterium psychroaquaticum</name>
    <dbReference type="NCBI Taxonomy" id="561061"/>
    <lineage>
        <taxon>Bacteria</taxon>
        <taxon>Pseudomonadati</taxon>
        <taxon>Bacteroidota</taxon>
        <taxon>Sphingobacteriia</taxon>
        <taxon>Sphingobacteriales</taxon>
        <taxon>Sphingobacteriaceae</taxon>
        <taxon>Sphingobacterium</taxon>
    </lineage>
</organism>
<reference evidence="1 2" key="1">
    <citation type="submission" date="2017-04" db="EMBL/GenBank/DDBJ databases">
        <authorList>
            <person name="Afonso C.L."/>
            <person name="Miller P.J."/>
            <person name="Scott M.A."/>
            <person name="Spackman E."/>
            <person name="Goraichik I."/>
            <person name="Dimitrov K.M."/>
            <person name="Suarez D.L."/>
            <person name="Swayne D.E."/>
        </authorList>
    </citation>
    <scope>NUCLEOTIDE SEQUENCE [LARGE SCALE GENOMIC DNA]</scope>
    <source>
        <strain evidence="1 2">DSM 22418</strain>
    </source>
</reference>
<dbReference type="EMBL" id="FXAU01000003">
    <property type="protein sequence ID" value="SMG32542.1"/>
    <property type="molecule type" value="Genomic_DNA"/>
</dbReference>